<dbReference type="InterPro" id="IPR047737">
    <property type="entry name" value="LysC"/>
</dbReference>
<evidence type="ECO:0000313" key="1">
    <source>
        <dbReference type="EMBL" id="TPG77342.1"/>
    </source>
</evidence>
<proteinExistence type="predicted"/>
<comment type="caution">
    <text evidence="1">The sequence shown here is derived from an EMBL/GenBank/DDBJ whole genome shotgun (WGS) entry which is preliminary data.</text>
</comment>
<name>A0A502HVH9_9PSED</name>
<protein>
    <recommendedName>
        <fullName evidence="3">Peptidase</fullName>
    </recommendedName>
</protein>
<dbReference type="Pfam" id="PF23793">
    <property type="entry name" value="LysC"/>
    <property type="match status" value="1"/>
</dbReference>
<gene>
    <name evidence="1" type="ORF">EAH78_14185</name>
</gene>
<dbReference type="AlphaFoldDB" id="A0A502HVH9"/>
<dbReference type="Proteomes" id="UP000317933">
    <property type="component" value="Unassembled WGS sequence"/>
</dbReference>
<sequence length="73" mass="7592">MLLAGCASAPPSPEPLLIATGCPAVVPCTLSATKPDKNGALLNDQEATENDWAQCAAQVDMVYQHQQSRAGKP</sequence>
<evidence type="ECO:0000313" key="2">
    <source>
        <dbReference type="Proteomes" id="UP000317933"/>
    </source>
</evidence>
<dbReference type="RefSeq" id="WP_140668084.1">
    <property type="nucleotide sequence ID" value="NZ_RCZE01000006.1"/>
</dbReference>
<reference evidence="1 2" key="1">
    <citation type="journal article" date="2019" name="Environ. Microbiol.">
        <title>Species interactions and distinct microbial communities in high Arctic permafrost affected cryosols are associated with the CH4 and CO2 gas fluxes.</title>
        <authorList>
            <person name="Altshuler I."/>
            <person name="Hamel J."/>
            <person name="Turney S."/>
            <person name="Magnuson E."/>
            <person name="Levesque R."/>
            <person name="Greer C."/>
            <person name="Whyte L.G."/>
        </authorList>
    </citation>
    <scope>NUCLEOTIDE SEQUENCE [LARGE SCALE GENOMIC DNA]</scope>
    <source>
        <strain evidence="1 2">E3</strain>
    </source>
</reference>
<dbReference type="EMBL" id="RCZE01000006">
    <property type="protein sequence ID" value="TPG77342.1"/>
    <property type="molecule type" value="Genomic_DNA"/>
</dbReference>
<dbReference type="InterPro" id="IPR058979">
    <property type="entry name" value="LysC-like"/>
</dbReference>
<organism evidence="1 2">
    <name type="scientific">Pseudomonas arsenicoxydans</name>
    <dbReference type="NCBI Taxonomy" id="702115"/>
    <lineage>
        <taxon>Bacteria</taxon>
        <taxon>Pseudomonadati</taxon>
        <taxon>Pseudomonadota</taxon>
        <taxon>Gammaproteobacteria</taxon>
        <taxon>Pseudomonadales</taxon>
        <taxon>Pseudomonadaceae</taxon>
        <taxon>Pseudomonas</taxon>
    </lineage>
</organism>
<dbReference type="NCBIfam" id="NF038368">
    <property type="entry name" value="P2_Rz1"/>
    <property type="match status" value="1"/>
</dbReference>
<evidence type="ECO:0008006" key="3">
    <source>
        <dbReference type="Google" id="ProtNLM"/>
    </source>
</evidence>
<accession>A0A502HVH9</accession>